<dbReference type="GO" id="GO:0008745">
    <property type="term" value="F:N-acetylmuramoyl-L-alanine amidase activity"/>
    <property type="evidence" value="ECO:0007669"/>
    <property type="project" value="UniProtKB-EC"/>
</dbReference>
<protein>
    <submittedName>
        <fullName evidence="3">N-acetylmuramoyl-L-alanine amidase</fullName>
        <ecNumber evidence="3">3.5.1.28</ecNumber>
    </submittedName>
</protein>
<organism evidence="3 4">
    <name type="scientific">Catenibacillus scindens</name>
    <dbReference type="NCBI Taxonomy" id="673271"/>
    <lineage>
        <taxon>Bacteria</taxon>
        <taxon>Bacillati</taxon>
        <taxon>Bacillota</taxon>
        <taxon>Clostridia</taxon>
        <taxon>Lachnospirales</taxon>
        <taxon>Lachnospiraceae</taxon>
        <taxon>Catenibacillus</taxon>
    </lineage>
</organism>
<evidence type="ECO:0000313" key="3">
    <source>
        <dbReference type="EMBL" id="MBB5265964.1"/>
    </source>
</evidence>
<dbReference type="Gene3D" id="3.40.630.40">
    <property type="entry name" value="Zn-dependent exopeptidases"/>
    <property type="match status" value="1"/>
</dbReference>
<evidence type="ECO:0000313" key="4">
    <source>
        <dbReference type="Proteomes" id="UP000543642"/>
    </source>
</evidence>
<keyword evidence="4" id="KW-1185">Reference proteome</keyword>
<keyword evidence="1 3" id="KW-0378">Hydrolase</keyword>
<evidence type="ECO:0000256" key="1">
    <source>
        <dbReference type="ARBA" id="ARBA00022801"/>
    </source>
</evidence>
<dbReference type="CDD" id="cd02696">
    <property type="entry name" value="MurNAc-LAA"/>
    <property type="match status" value="1"/>
</dbReference>
<dbReference type="EMBL" id="JACHFW010000017">
    <property type="protein sequence ID" value="MBB5265964.1"/>
    <property type="molecule type" value="Genomic_DNA"/>
</dbReference>
<proteinExistence type="predicted"/>
<dbReference type="GO" id="GO:0030288">
    <property type="term" value="C:outer membrane-bounded periplasmic space"/>
    <property type="evidence" value="ECO:0007669"/>
    <property type="project" value="TreeGrafter"/>
</dbReference>
<dbReference type="SUPFAM" id="SSF53187">
    <property type="entry name" value="Zn-dependent exopeptidases"/>
    <property type="match status" value="1"/>
</dbReference>
<dbReference type="NCBIfam" id="TIGR02883">
    <property type="entry name" value="spore_cwlD"/>
    <property type="match status" value="1"/>
</dbReference>
<dbReference type="PANTHER" id="PTHR30404">
    <property type="entry name" value="N-ACETYLMURAMOYL-L-ALANINE AMIDASE"/>
    <property type="match status" value="1"/>
</dbReference>
<dbReference type="PROSITE" id="PS51257">
    <property type="entry name" value="PROKAR_LIPOPROTEIN"/>
    <property type="match status" value="1"/>
</dbReference>
<evidence type="ECO:0000259" key="2">
    <source>
        <dbReference type="SMART" id="SM00646"/>
    </source>
</evidence>
<dbReference type="InterPro" id="IPR050695">
    <property type="entry name" value="N-acetylmuramoyl_amidase_3"/>
</dbReference>
<dbReference type="GO" id="GO:0009253">
    <property type="term" value="P:peptidoglycan catabolic process"/>
    <property type="evidence" value="ECO:0007669"/>
    <property type="project" value="InterPro"/>
</dbReference>
<feature type="domain" description="MurNAc-LAA" evidence="2">
    <location>
        <begin position="120"/>
        <end position="232"/>
    </location>
</feature>
<comment type="caution">
    <text evidence="3">The sequence shown here is derived from an EMBL/GenBank/DDBJ whole genome shotgun (WGS) entry which is preliminary data.</text>
</comment>
<dbReference type="AlphaFoldDB" id="A0A7W8HCK5"/>
<dbReference type="InterPro" id="IPR014234">
    <property type="entry name" value="Spore_CwlD"/>
</dbReference>
<gene>
    <name evidence="3" type="ORF">HNP82_003116</name>
</gene>
<dbReference type="SMART" id="SM00646">
    <property type="entry name" value="Ami_3"/>
    <property type="match status" value="1"/>
</dbReference>
<dbReference type="InterPro" id="IPR002508">
    <property type="entry name" value="MurNAc-LAA_cat"/>
</dbReference>
<dbReference type="RefSeq" id="WP_183776178.1">
    <property type="nucleotide sequence ID" value="NZ_JACHFW010000017.1"/>
</dbReference>
<dbReference type="EC" id="3.5.1.28" evidence="3"/>
<dbReference type="Proteomes" id="UP000543642">
    <property type="component" value="Unassembled WGS sequence"/>
</dbReference>
<dbReference type="PANTHER" id="PTHR30404:SF0">
    <property type="entry name" value="N-ACETYLMURAMOYL-L-ALANINE AMIDASE AMIC"/>
    <property type="match status" value="1"/>
</dbReference>
<reference evidence="3 4" key="1">
    <citation type="submission" date="2020-08" db="EMBL/GenBank/DDBJ databases">
        <title>Genomic Encyclopedia of Type Strains, Phase IV (KMG-IV): sequencing the most valuable type-strain genomes for metagenomic binning, comparative biology and taxonomic classification.</title>
        <authorList>
            <person name="Goeker M."/>
        </authorList>
    </citation>
    <scope>NUCLEOTIDE SEQUENCE [LARGE SCALE GENOMIC DNA]</scope>
    <source>
        <strain evidence="3 4">DSM 106146</strain>
    </source>
</reference>
<dbReference type="Pfam" id="PF01520">
    <property type="entry name" value="Amidase_3"/>
    <property type="match status" value="1"/>
</dbReference>
<sequence length="239" mass="25656">MKIWSSLLCFFLIFACAGILLSRLETLSEDGAAAVGSPVFENGDSSSWIVAVDAGHGGNDPGKVGEDGVMEKDINLAIAMDLKEALEESGIKVIMTREKDTGLYSAGASNKKAEDMKNRIAVIEESGADILISIHQNSFTQPQYHGAQVFFYTGSDSGEKLADAVQENLIKGADPDNTRQAKANSDYYLLKNSSIPAVICECGFLSNPEECARLASEEYQKTIAGCIAQGIMEYLSAYS</sequence>
<name>A0A7W8HCK5_9FIRM</name>
<accession>A0A7W8HCK5</accession>